<organism evidence="11 12">
    <name type="scientific">Iodidimonas muriae</name>
    <dbReference type="NCBI Taxonomy" id="261467"/>
    <lineage>
        <taxon>Bacteria</taxon>
        <taxon>Pseudomonadati</taxon>
        <taxon>Pseudomonadota</taxon>
        <taxon>Alphaproteobacteria</taxon>
        <taxon>Iodidimonadales</taxon>
        <taxon>Iodidimonadaceae</taxon>
        <taxon>Iodidimonas</taxon>
    </lineage>
</organism>
<feature type="compositionally biased region" description="Basic and acidic residues" evidence="9">
    <location>
        <begin position="421"/>
        <end position="433"/>
    </location>
</feature>
<name>A0ABQ2LFG3_9PROT</name>
<evidence type="ECO:0000256" key="6">
    <source>
        <dbReference type="ARBA" id="ARBA00022927"/>
    </source>
</evidence>
<dbReference type="InterPro" id="IPR040627">
    <property type="entry name" value="T3SS_ATPase_C"/>
</dbReference>
<comment type="subcellular location">
    <subcellularLocation>
        <location evidence="1">Cytoplasm</location>
    </subcellularLocation>
</comment>
<evidence type="ECO:0000256" key="9">
    <source>
        <dbReference type="SAM" id="MobiDB-lite"/>
    </source>
</evidence>
<feature type="domain" description="AAA+ ATPase" evidence="10">
    <location>
        <begin position="137"/>
        <end position="320"/>
    </location>
</feature>
<keyword evidence="7" id="KW-1278">Translocase</keyword>
<evidence type="ECO:0000256" key="5">
    <source>
        <dbReference type="ARBA" id="ARBA00022840"/>
    </source>
</evidence>
<keyword evidence="5" id="KW-0067">ATP-binding</keyword>
<evidence type="ECO:0000256" key="4">
    <source>
        <dbReference type="ARBA" id="ARBA00022741"/>
    </source>
</evidence>
<keyword evidence="3" id="KW-0963">Cytoplasm</keyword>
<dbReference type="InterPro" id="IPR000194">
    <property type="entry name" value="ATPase_F1/V1/A1_a/bsu_nucl-bd"/>
</dbReference>
<dbReference type="InterPro" id="IPR020003">
    <property type="entry name" value="ATPase_a/bsu_AS"/>
</dbReference>
<dbReference type="PROSITE" id="PS00152">
    <property type="entry name" value="ATPASE_ALPHA_BETA"/>
    <property type="match status" value="1"/>
</dbReference>
<dbReference type="Pfam" id="PF18269">
    <property type="entry name" value="T3SS_ATPase_C"/>
    <property type="match status" value="1"/>
</dbReference>
<comment type="caution">
    <text evidence="11">The sequence shown here is derived from an EMBL/GenBank/DDBJ whole genome shotgun (WGS) entry which is preliminary data.</text>
</comment>
<keyword evidence="2" id="KW-0813">Transport</keyword>
<dbReference type="SMART" id="SM00382">
    <property type="entry name" value="AAA"/>
    <property type="match status" value="1"/>
</dbReference>
<dbReference type="PANTHER" id="PTHR15184">
    <property type="entry name" value="ATP SYNTHASE"/>
    <property type="match status" value="1"/>
</dbReference>
<dbReference type="EMBL" id="BMOV01000009">
    <property type="protein sequence ID" value="GGO15524.1"/>
    <property type="molecule type" value="Genomic_DNA"/>
</dbReference>
<dbReference type="InterPro" id="IPR005714">
    <property type="entry name" value="ATPase_T3SS_FliI/YscN"/>
</dbReference>
<dbReference type="InterPro" id="IPR003593">
    <property type="entry name" value="AAA+_ATPase"/>
</dbReference>
<evidence type="ECO:0000313" key="12">
    <source>
        <dbReference type="Proteomes" id="UP000602381"/>
    </source>
</evidence>
<dbReference type="SUPFAM" id="SSF52540">
    <property type="entry name" value="P-loop containing nucleoside triphosphate hydrolases"/>
    <property type="match status" value="1"/>
</dbReference>
<sequence length="462" mass="50289">MVSTIGRTLIVAGLDTQLAVGDICTVIRRDGSKLPSEVIGFRDGETIIMPLGELGGIGHGAPVYFDGVYFSVRPSDGWLGRIVNGLGQPIDGLGPLPQGEFTLPVRGTPPPALDRKPVGQRLHTGIRAVDVFTPLCRGQRLGIFAGSGVGKSTLLSMLARNSESRVTVIGLIGERGREVREFVSNLGKHGLSRSIIVAATSDESPLMRRQASYLTLALAEDQRKRGRQVLCMMDSVTRFAMALREIGLAAMEPPTAKGYPPSVFSELPRLLERAGPGTRQQGDITGIYTVLVDGDDHNEPIADAVRGILDGHVILSRSIAERGRFPAVDILKSLSRMLPDCHSDWEYAVYRQARKWIAVYEEREELIKLGAYQPGNDPELDRAIALYPQIDAFLSQQSNDQGEDISTFEQLAKIIDFTQKPPHEDSLGHDNKKPKSPTDQPPIETALAPAPAQVMSNFKSNS</sequence>
<comment type="catalytic activity">
    <reaction evidence="8">
        <text>ATP + H2O + cellular proteinSide 1 = ADP + phosphate + cellular proteinSide 2.</text>
        <dbReference type="EC" id="7.4.2.8"/>
    </reaction>
</comment>
<evidence type="ECO:0000256" key="2">
    <source>
        <dbReference type="ARBA" id="ARBA00022448"/>
    </source>
</evidence>
<evidence type="ECO:0000256" key="8">
    <source>
        <dbReference type="ARBA" id="ARBA00034006"/>
    </source>
</evidence>
<accession>A0ABQ2LFG3</accession>
<dbReference type="InterPro" id="IPR050053">
    <property type="entry name" value="ATPase_alpha/beta_chains"/>
</dbReference>
<dbReference type="Proteomes" id="UP000602381">
    <property type="component" value="Unassembled WGS sequence"/>
</dbReference>
<feature type="region of interest" description="Disordered" evidence="9">
    <location>
        <begin position="419"/>
        <end position="462"/>
    </location>
</feature>
<keyword evidence="6" id="KW-0653">Protein transport</keyword>
<dbReference type="Gene3D" id="3.40.50.12240">
    <property type="match status" value="1"/>
</dbReference>
<keyword evidence="4" id="KW-0547">Nucleotide-binding</keyword>
<protein>
    <submittedName>
        <fullName evidence="11">Flagellum-specific ATP synthase</fullName>
    </submittedName>
</protein>
<evidence type="ECO:0000259" key="10">
    <source>
        <dbReference type="SMART" id="SM00382"/>
    </source>
</evidence>
<dbReference type="CDD" id="cd01136">
    <property type="entry name" value="ATPase_flagellum-secretory_path_III"/>
    <property type="match status" value="1"/>
</dbReference>
<dbReference type="Pfam" id="PF00006">
    <property type="entry name" value="ATP-synt_ab"/>
    <property type="match status" value="1"/>
</dbReference>
<reference evidence="12" key="1">
    <citation type="journal article" date="2019" name="Int. J. Syst. Evol. Microbiol.">
        <title>The Global Catalogue of Microorganisms (GCM) 10K type strain sequencing project: providing services to taxonomists for standard genome sequencing and annotation.</title>
        <authorList>
            <consortium name="The Broad Institute Genomics Platform"/>
            <consortium name="The Broad Institute Genome Sequencing Center for Infectious Disease"/>
            <person name="Wu L."/>
            <person name="Ma J."/>
        </authorList>
    </citation>
    <scope>NUCLEOTIDE SEQUENCE [LARGE SCALE GENOMIC DNA]</scope>
    <source>
        <strain evidence="12">JCM 17843</strain>
    </source>
</reference>
<dbReference type="InterPro" id="IPR027417">
    <property type="entry name" value="P-loop_NTPase"/>
</dbReference>
<proteinExistence type="predicted"/>
<dbReference type="NCBIfam" id="TIGR01026">
    <property type="entry name" value="fliI_yscN"/>
    <property type="match status" value="1"/>
</dbReference>
<evidence type="ECO:0000313" key="11">
    <source>
        <dbReference type="EMBL" id="GGO15524.1"/>
    </source>
</evidence>
<evidence type="ECO:0000256" key="3">
    <source>
        <dbReference type="ARBA" id="ARBA00022490"/>
    </source>
</evidence>
<evidence type="ECO:0000256" key="1">
    <source>
        <dbReference type="ARBA" id="ARBA00004496"/>
    </source>
</evidence>
<keyword evidence="12" id="KW-1185">Reference proteome</keyword>
<gene>
    <name evidence="11" type="primary">fliI</name>
    <name evidence="11" type="ORF">GCM10007972_23690</name>
</gene>
<dbReference type="PANTHER" id="PTHR15184:SF9">
    <property type="entry name" value="SPI-1 TYPE 3 SECRETION SYSTEM ATPASE"/>
    <property type="match status" value="1"/>
</dbReference>
<evidence type="ECO:0000256" key="7">
    <source>
        <dbReference type="ARBA" id="ARBA00022967"/>
    </source>
</evidence>